<dbReference type="RefSeq" id="WP_168075224.1">
    <property type="nucleotide sequence ID" value="NZ_BAAAQJ010000019.1"/>
</dbReference>
<dbReference type="AlphaFoldDB" id="A0A8J3PLS0"/>
<evidence type="ECO:0000313" key="2">
    <source>
        <dbReference type="EMBL" id="GIG74132.1"/>
    </source>
</evidence>
<dbReference type="Proteomes" id="UP000653674">
    <property type="component" value="Unassembled WGS sequence"/>
</dbReference>
<name>A0A8J3PLS0_9ACTN</name>
<protein>
    <submittedName>
        <fullName evidence="2">Cysteine transferase</fullName>
    </submittedName>
</protein>
<feature type="domain" description="VOC" evidence="1">
    <location>
        <begin position="4"/>
        <end position="125"/>
    </location>
</feature>
<reference evidence="2" key="1">
    <citation type="submission" date="2021-01" db="EMBL/GenBank/DDBJ databases">
        <title>Whole genome shotgun sequence of Planosporangium flavigriseum NBRC 105377.</title>
        <authorList>
            <person name="Komaki H."/>
            <person name="Tamura T."/>
        </authorList>
    </citation>
    <scope>NUCLEOTIDE SEQUENCE</scope>
    <source>
        <strain evidence="2">NBRC 105377</strain>
    </source>
</reference>
<accession>A0A8J3PLS0</accession>
<keyword evidence="3" id="KW-1185">Reference proteome</keyword>
<proteinExistence type="predicted"/>
<dbReference type="PROSITE" id="PS51819">
    <property type="entry name" value="VOC"/>
    <property type="match status" value="1"/>
</dbReference>
<dbReference type="Pfam" id="PF00903">
    <property type="entry name" value="Glyoxalase"/>
    <property type="match status" value="1"/>
</dbReference>
<evidence type="ECO:0000259" key="1">
    <source>
        <dbReference type="PROSITE" id="PS51819"/>
    </source>
</evidence>
<dbReference type="SUPFAM" id="SSF54593">
    <property type="entry name" value="Glyoxalase/Bleomycin resistance protein/Dihydroxybiphenyl dioxygenase"/>
    <property type="match status" value="1"/>
</dbReference>
<sequence length="128" mass="14170">MTISLNHAIVPATDKQASAGFLPAILGLEASAQWGPFVPVRVGDVSLDFADVNLLGTQQVTPHHYAFLVSETDFDQIFARIRDADLSFYANRHEPKRPGEINYDRGGRTVYFDDPDGHIMEVLTQSPI</sequence>
<organism evidence="2 3">
    <name type="scientific">Planosporangium flavigriseum</name>
    <dbReference type="NCBI Taxonomy" id="373681"/>
    <lineage>
        <taxon>Bacteria</taxon>
        <taxon>Bacillati</taxon>
        <taxon>Actinomycetota</taxon>
        <taxon>Actinomycetes</taxon>
        <taxon>Micromonosporales</taxon>
        <taxon>Micromonosporaceae</taxon>
        <taxon>Planosporangium</taxon>
    </lineage>
</organism>
<dbReference type="InterPro" id="IPR037523">
    <property type="entry name" value="VOC_core"/>
</dbReference>
<evidence type="ECO:0000313" key="3">
    <source>
        <dbReference type="Proteomes" id="UP000653674"/>
    </source>
</evidence>
<dbReference type="InterPro" id="IPR004360">
    <property type="entry name" value="Glyas_Fos-R_dOase_dom"/>
</dbReference>
<comment type="caution">
    <text evidence="2">The sequence shown here is derived from an EMBL/GenBank/DDBJ whole genome shotgun (WGS) entry which is preliminary data.</text>
</comment>
<dbReference type="EMBL" id="BONU01000014">
    <property type="protein sequence ID" value="GIG74132.1"/>
    <property type="molecule type" value="Genomic_DNA"/>
</dbReference>
<dbReference type="InterPro" id="IPR029068">
    <property type="entry name" value="Glyas_Bleomycin-R_OHBP_Dase"/>
</dbReference>
<dbReference type="GO" id="GO:0016740">
    <property type="term" value="F:transferase activity"/>
    <property type="evidence" value="ECO:0007669"/>
    <property type="project" value="UniProtKB-KW"/>
</dbReference>
<keyword evidence="2" id="KW-0808">Transferase</keyword>
<dbReference type="CDD" id="cd08351">
    <property type="entry name" value="ChaP_like"/>
    <property type="match status" value="1"/>
</dbReference>
<dbReference type="Gene3D" id="3.10.180.10">
    <property type="entry name" value="2,3-Dihydroxybiphenyl 1,2-Dioxygenase, domain 1"/>
    <property type="match status" value="1"/>
</dbReference>
<gene>
    <name evidence="2" type="ORF">Pfl04_25360</name>
</gene>